<evidence type="ECO:0000313" key="4">
    <source>
        <dbReference type="Proteomes" id="UP000708208"/>
    </source>
</evidence>
<dbReference type="PANTHER" id="PTHR12409:SF0">
    <property type="entry name" value="PREFOLDIN SUBUNIT 3"/>
    <property type="match status" value="1"/>
</dbReference>
<dbReference type="Proteomes" id="UP000708208">
    <property type="component" value="Unassembled WGS sequence"/>
</dbReference>
<evidence type="ECO:0000256" key="2">
    <source>
        <dbReference type="ARBA" id="ARBA00023186"/>
    </source>
</evidence>
<dbReference type="EMBL" id="CAJVCH010239502">
    <property type="protein sequence ID" value="CAG7732886.1"/>
    <property type="molecule type" value="Genomic_DNA"/>
</dbReference>
<comment type="caution">
    <text evidence="3">The sequence shown here is derived from an EMBL/GenBank/DDBJ whole genome shotgun (WGS) entry which is preliminary data.</text>
</comment>
<gene>
    <name evidence="3" type="ORF">AFUS01_LOCUS21367</name>
</gene>
<keyword evidence="2" id="KW-0143">Chaperone</keyword>
<reference evidence="3" key="1">
    <citation type="submission" date="2021-06" db="EMBL/GenBank/DDBJ databases">
        <authorList>
            <person name="Hodson N. C."/>
            <person name="Mongue J. A."/>
            <person name="Jaron S. K."/>
        </authorList>
    </citation>
    <scope>NUCLEOTIDE SEQUENCE</scope>
</reference>
<dbReference type="CDD" id="cd23156">
    <property type="entry name" value="Prefoldin_3"/>
    <property type="match status" value="1"/>
</dbReference>
<proteinExistence type="inferred from homology"/>
<dbReference type="GO" id="GO:0016272">
    <property type="term" value="C:prefoldin complex"/>
    <property type="evidence" value="ECO:0007669"/>
    <property type="project" value="InterPro"/>
</dbReference>
<protein>
    <recommendedName>
        <fullName evidence="5">Prefoldin subunit 3</fullName>
    </recommendedName>
</protein>
<organism evidence="3 4">
    <name type="scientific">Allacma fusca</name>
    <dbReference type="NCBI Taxonomy" id="39272"/>
    <lineage>
        <taxon>Eukaryota</taxon>
        <taxon>Metazoa</taxon>
        <taxon>Ecdysozoa</taxon>
        <taxon>Arthropoda</taxon>
        <taxon>Hexapoda</taxon>
        <taxon>Collembola</taxon>
        <taxon>Symphypleona</taxon>
        <taxon>Sminthuridae</taxon>
        <taxon>Allacma</taxon>
    </lineage>
</organism>
<dbReference type="Pfam" id="PF02996">
    <property type="entry name" value="Prefoldin"/>
    <property type="match status" value="1"/>
</dbReference>
<accession>A0A8J2KDA9</accession>
<dbReference type="FunFam" id="1.10.287.370:FF:000001">
    <property type="entry name" value="Prefoldin subunit 3"/>
    <property type="match status" value="1"/>
</dbReference>
<dbReference type="GO" id="GO:0007017">
    <property type="term" value="P:microtubule-based process"/>
    <property type="evidence" value="ECO:0007669"/>
    <property type="project" value="TreeGrafter"/>
</dbReference>
<dbReference type="InterPro" id="IPR016655">
    <property type="entry name" value="PFD3"/>
</dbReference>
<dbReference type="GO" id="GO:0007021">
    <property type="term" value="P:tubulin complex assembly"/>
    <property type="evidence" value="ECO:0007669"/>
    <property type="project" value="TreeGrafter"/>
</dbReference>
<dbReference type="OrthoDB" id="6375174at2759"/>
<sequence length="219" mass="24795">MLAMLTDGAARWSGVEGAPIVVTSWRVNCEEEDTIINGGRFKRQGGVEFVDDVDAFMQLPENAANSQNVLKKMEEIYSKIKVLESNNVNNKIRLKNQIQELEKSIAMIGELKNRKAANEDMSTHFRLADHVFLKAKVKPAEKVGLWLGANVMLEYDLEEGDELLRSKKTKAEQTLKTTNTLIDSIRENVTTIEVNMARVYNWDVKRRQAEKEKLGLAAN</sequence>
<dbReference type="InterPro" id="IPR004127">
    <property type="entry name" value="Prefoldin_subunit_alpha"/>
</dbReference>
<keyword evidence="4" id="KW-1185">Reference proteome</keyword>
<evidence type="ECO:0000256" key="1">
    <source>
        <dbReference type="ARBA" id="ARBA00010048"/>
    </source>
</evidence>
<evidence type="ECO:0000313" key="3">
    <source>
        <dbReference type="EMBL" id="CAG7732886.1"/>
    </source>
</evidence>
<dbReference type="GO" id="GO:0005737">
    <property type="term" value="C:cytoplasm"/>
    <property type="evidence" value="ECO:0007669"/>
    <property type="project" value="TreeGrafter"/>
</dbReference>
<evidence type="ECO:0008006" key="5">
    <source>
        <dbReference type="Google" id="ProtNLM"/>
    </source>
</evidence>
<dbReference type="PANTHER" id="PTHR12409">
    <property type="entry name" value="PREFOLDIN SUBUNIT 3"/>
    <property type="match status" value="1"/>
</dbReference>
<dbReference type="GO" id="GO:0015631">
    <property type="term" value="F:tubulin binding"/>
    <property type="evidence" value="ECO:0007669"/>
    <property type="project" value="TreeGrafter"/>
</dbReference>
<dbReference type="GO" id="GO:0006457">
    <property type="term" value="P:protein folding"/>
    <property type="evidence" value="ECO:0007669"/>
    <property type="project" value="InterPro"/>
</dbReference>
<comment type="similarity">
    <text evidence="1">Belongs to the prefoldin subunit alpha family.</text>
</comment>
<name>A0A8J2KDA9_9HEXA</name>
<dbReference type="AlphaFoldDB" id="A0A8J2KDA9"/>